<dbReference type="CDD" id="cd11692">
    <property type="entry name" value="HRI1_N_like"/>
    <property type="match status" value="1"/>
</dbReference>
<proteinExistence type="inferred from homology"/>
<keyword evidence="6" id="KW-0539">Nucleus</keyword>
<evidence type="ECO:0000256" key="1">
    <source>
        <dbReference type="ARBA" id="ARBA00004123"/>
    </source>
</evidence>
<keyword evidence="5" id="KW-0963">Cytoplasm</keyword>
<comment type="similarity">
    <text evidence="3">Belongs to the HRI1 family.</text>
</comment>
<dbReference type="InterPro" id="IPR031818">
    <property type="entry name" value="Hri1"/>
</dbReference>
<comment type="caution">
    <text evidence="7">The sequence shown here is derived from an EMBL/GenBank/DDBJ whole genome shotgun (WGS) entry which is preliminary data.</text>
</comment>
<comment type="subcellular location">
    <subcellularLocation>
        <location evidence="2">Cytoplasm</location>
    </subcellularLocation>
    <subcellularLocation>
        <location evidence="1">Nucleus</location>
    </subcellularLocation>
</comment>
<accession>A0ABR4PK70</accession>
<dbReference type="Pfam" id="PF16815">
    <property type="entry name" value="HRI1"/>
    <property type="match status" value="1"/>
</dbReference>
<sequence length="232" mass="26716">MSKPHISIRKSIKWGDAEAFENTNTLVLTSAGKHYVDIRVYLPTSPTDPQKLEWGFAGTSKSTPPHFSGGKLDKPGHSQWFHWVDNTTKEEIQDEGYMYPIEDSNEVRETGSMAHPETGEMTAYEEIWTDVEIVKVGNQEKFVSWVMKLDDEETKTRGMICRIGAWVQGVLKIGDEMSVVRYKWDEQNSQWQLDLSMGRFDMPRDVALETERELKTGEEFAGWSVVESHYWT</sequence>
<evidence type="ECO:0000256" key="4">
    <source>
        <dbReference type="ARBA" id="ARBA00017063"/>
    </source>
</evidence>
<evidence type="ECO:0000313" key="7">
    <source>
        <dbReference type="EMBL" id="KAL3423689.1"/>
    </source>
</evidence>
<dbReference type="CDD" id="cd11693">
    <property type="entry name" value="HRI1_C_like"/>
    <property type="match status" value="1"/>
</dbReference>
<evidence type="ECO:0000256" key="5">
    <source>
        <dbReference type="ARBA" id="ARBA00022490"/>
    </source>
</evidence>
<dbReference type="InterPro" id="IPR038744">
    <property type="entry name" value="Hri1_N"/>
</dbReference>
<dbReference type="EMBL" id="JBFCZG010000004">
    <property type="protein sequence ID" value="KAL3423689.1"/>
    <property type="molecule type" value="Genomic_DNA"/>
</dbReference>
<evidence type="ECO:0000256" key="3">
    <source>
        <dbReference type="ARBA" id="ARBA00005229"/>
    </source>
</evidence>
<name>A0ABR4PK70_9HELO</name>
<organism evidence="7 8">
    <name type="scientific">Phlyctema vagabunda</name>
    <dbReference type="NCBI Taxonomy" id="108571"/>
    <lineage>
        <taxon>Eukaryota</taxon>
        <taxon>Fungi</taxon>
        <taxon>Dikarya</taxon>
        <taxon>Ascomycota</taxon>
        <taxon>Pezizomycotina</taxon>
        <taxon>Leotiomycetes</taxon>
        <taxon>Helotiales</taxon>
        <taxon>Dermateaceae</taxon>
        <taxon>Phlyctema</taxon>
    </lineage>
</organism>
<keyword evidence="8" id="KW-1185">Reference proteome</keyword>
<dbReference type="Gene3D" id="2.40.128.320">
    <property type="entry name" value="Protein HRI1, N-terminal domain"/>
    <property type="match status" value="1"/>
</dbReference>
<evidence type="ECO:0000256" key="2">
    <source>
        <dbReference type="ARBA" id="ARBA00004496"/>
    </source>
</evidence>
<dbReference type="InterPro" id="IPR043047">
    <property type="entry name" value="Hri1_N_sf"/>
</dbReference>
<evidence type="ECO:0000256" key="6">
    <source>
        <dbReference type="ARBA" id="ARBA00023242"/>
    </source>
</evidence>
<dbReference type="Proteomes" id="UP001629113">
    <property type="component" value="Unassembled WGS sequence"/>
</dbReference>
<evidence type="ECO:0000313" key="8">
    <source>
        <dbReference type="Proteomes" id="UP001629113"/>
    </source>
</evidence>
<reference evidence="7 8" key="1">
    <citation type="submission" date="2024-06" db="EMBL/GenBank/DDBJ databases">
        <title>Complete genome of Phlyctema vagabunda strain 19-DSS-EL-015.</title>
        <authorList>
            <person name="Fiorenzani C."/>
        </authorList>
    </citation>
    <scope>NUCLEOTIDE SEQUENCE [LARGE SCALE GENOMIC DNA]</scope>
    <source>
        <strain evidence="7 8">19-DSS-EL-015</strain>
    </source>
</reference>
<protein>
    <recommendedName>
        <fullName evidence="4">Protein HRI1</fullName>
    </recommendedName>
</protein>
<gene>
    <name evidence="7" type="ORF">PVAG01_05436</name>
</gene>